<proteinExistence type="predicted"/>
<name>A0A1B7KY07_9ENTR</name>
<organism evidence="1 2">
    <name type="scientific">Mangrovibacter phragmitis</name>
    <dbReference type="NCBI Taxonomy" id="1691903"/>
    <lineage>
        <taxon>Bacteria</taxon>
        <taxon>Pseudomonadati</taxon>
        <taxon>Pseudomonadota</taxon>
        <taxon>Gammaproteobacteria</taxon>
        <taxon>Enterobacterales</taxon>
        <taxon>Enterobacteriaceae</taxon>
        <taxon>Mangrovibacter</taxon>
    </lineage>
</organism>
<dbReference type="RefSeq" id="WP_064601295.1">
    <property type="nucleotide sequence ID" value="NZ_LYRP01000050.1"/>
</dbReference>
<dbReference type="InterPro" id="IPR008593">
    <property type="entry name" value="Dam_MeTrfase"/>
</dbReference>
<keyword evidence="2" id="KW-1185">Reference proteome</keyword>
<dbReference type="OrthoDB" id="6258822at2"/>
<dbReference type="GO" id="GO:0009307">
    <property type="term" value="P:DNA restriction-modification system"/>
    <property type="evidence" value="ECO:0007669"/>
    <property type="project" value="InterPro"/>
</dbReference>
<dbReference type="Proteomes" id="UP000078225">
    <property type="component" value="Unassembled WGS sequence"/>
</dbReference>
<keyword evidence="1" id="KW-0489">Methyltransferase</keyword>
<dbReference type="Pfam" id="PF05869">
    <property type="entry name" value="Dam"/>
    <property type="match status" value="1"/>
</dbReference>
<evidence type="ECO:0000313" key="1">
    <source>
        <dbReference type="EMBL" id="OAT74916.1"/>
    </source>
</evidence>
<protein>
    <submittedName>
        <fullName evidence="1">Phage N-6-adenine-methyltransferase</fullName>
    </submittedName>
</protein>
<reference evidence="2" key="1">
    <citation type="submission" date="2016-05" db="EMBL/GenBank/DDBJ databases">
        <authorList>
            <person name="Behera P."/>
            <person name="Vaishampayan P."/>
            <person name="Singh N."/>
            <person name="Raina V."/>
            <person name="Suar M."/>
            <person name="Pattnaik A."/>
            <person name="Rastogi G."/>
        </authorList>
    </citation>
    <scope>NUCLEOTIDE SEQUENCE [LARGE SCALE GENOMIC DNA]</scope>
    <source>
        <strain evidence="2">MP23</strain>
    </source>
</reference>
<dbReference type="NCBIfam" id="TIGR01712">
    <property type="entry name" value="phage_N6A_met"/>
    <property type="match status" value="1"/>
</dbReference>
<gene>
    <name evidence="1" type="ORF">A9B99_17165</name>
</gene>
<sequence length="392" mass="43599">MTNAYCEALEALRSKPCHELKEVGDQWCTPDGIFWGINAIFGPLVLDLFADASNAKCPAWYTAEDNALQQDWSEKLSTLGGGAAFANPPYSRATQHEGDYITGMRYIMQHAMAMREKGGRYVFLIKAATSEVWWPEEADHIAFIRGRLGFDLPSWFIPKDEKQKPTGAFFAGAVAVFDKTWKGPAVSYINRADLEASGNAFMSQVRFEAERMLARMAKEPEHLPVIEEPAEQEKPAPARVKEAEKPEMPLIREDILSQSGITVLACAVAAFGDKEAYTFTESRYAHTWAADSVENPVMVTIPQETISKALAFIQQDQANNTLREFVASQGFDNDDLRQSVTERLITVSKECAEEYGLSVGQFIAIAGGIDHAAWQNYRHLRAAVRTAMEQVA</sequence>
<dbReference type="STRING" id="1691903.A9B99_17165"/>
<comment type="caution">
    <text evidence="1">The sequence shown here is derived from an EMBL/GenBank/DDBJ whole genome shotgun (WGS) entry which is preliminary data.</text>
</comment>
<dbReference type="AlphaFoldDB" id="A0A1B7KY07"/>
<dbReference type="EMBL" id="LYRP01000050">
    <property type="protein sequence ID" value="OAT74916.1"/>
    <property type="molecule type" value="Genomic_DNA"/>
</dbReference>
<dbReference type="GO" id="GO:0032259">
    <property type="term" value="P:methylation"/>
    <property type="evidence" value="ECO:0007669"/>
    <property type="project" value="UniProtKB-KW"/>
</dbReference>
<accession>A0A1B7KY07</accession>
<evidence type="ECO:0000313" key="2">
    <source>
        <dbReference type="Proteomes" id="UP000078225"/>
    </source>
</evidence>
<dbReference type="GO" id="GO:0003677">
    <property type="term" value="F:DNA binding"/>
    <property type="evidence" value="ECO:0007669"/>
    <property type="project" value="InterPro"/>
</dbReference>
<keyword evidence="1" id="KW-0808">Transferase</keyword>
<dbReference type="GO" id="GO:0009007">
    <property type="term" value="F:site-specific DNA-methyltransferase (adenine-specific) activity"/>
    <property type="evidence" value="ECO:0007669"/>
    <property type="project" value="InterPro"/>
</dbReference>